<proteinExistence type="predicted"/>
<dbReference type="Proteomes" id="UP001310022">
    <property type="component" value="Unassembled WGS sequence"/>
</dbReference>
<organism evidence="1 2">
    <name type="scientific">Persicobacter diffluens</name>
    <dbReference type="NCBI Taxonomy" id="981"/>
    <lineage>
        <taxon>Bacteria</taxon>
        <taxon>Pseudomonadati</taxon>
        <taxon>Bacteroidota</taxon>
        <taxon>Cytophagia</taxon>
        <taxon>Cytophagales</taxon>
        <taxon>Persicobacteraceae</taxon>
        <taxon>Persicobacter</taxon>
    </lineage>
</organism>
<evidence type="ECO:0000313" key="2">
    <source>
        <dbReference type="Proteomes" id="UP001310022"/>
    </source>
</evidence>
<dbReference type="EMBL" id="BQKE01000001">
    <property type="protein sequence ID" value="GJM61845.1"/>
    <property type="molecule type" value="Genomic_DNA"/>
</dbReference>
<comment type="caution">
    <text evidence="1">The sequence shown here is derived from an EMBL/GenBank/DDBJ whole genome shotgun (WGS) entry which is preliminary data.</text>
</comment>
<sequence>MSNEPARISIQFTNLITNYRPPLELLLNKSQSMVFLKIGNADRCFTFQ</sequence>
<protein>
    <submittedName>
        <fullName evidence="1">Uncharacterized protein</fullName>
    </submittedName>
</protein>
<gene>
    <name evidence="1" type="ORF">PEDI_23970</name>
</gene>
<dbReference type="AlphaFoldDB" id="A0AAN4VZU7"/>
<name>A0AAN4VZU7_9BACT</name>
<accession>A0AAN4VZU7</accession>
<evidence type="ECO:0000313" key="1">
    <source>
        <dbReference type="EMBL" id="GJM61845.1"/>
    </source>
</evidence>
<keyword evidence="2" id="KW-1185">Reference proteome</keyword>
<reference evidence="1 2" key="1">
    <citation type="submission" date="2021-12" db="EMBL/GenBank/DDBJ databases">
        <title>Genome sequencing of bacteria with rrn-lacking chromosome and rrn-plasmid.</title>
        <authorList>
            <person name="Anda M."/>
            <person name="Iwasaki W."/>
        </authorList>
    </citation>
    <scope>NUCLEOTIDE SEQUENCE [LARGE SCALE GENOMIC DNA]</scope>
    <source>
        <strain evidence="1 2">NBRC 15940</strain>
    </source>
</reference>